<name>A0A811S146_9POAL</name>
<dbReference type="OrthoDB" id="427480at2759"/>
<dbReference type="Proteomes" id="UP000604825">
    <property type="component" value="Unassembled WGS sequence"/>
</dbReference>
<accession>A0A811S146</accession>
<protein>
    <submittedName>
        <fullName evidence="1">Uncharacterized protein</fullName>
    </submittedName>
</protein>
<keyword evidence="2" id="KW-1185">Reference proteome</keyword>
<dbReference type="AlphaFoldDB" id="A0A811S146"/>
<sequence>MEAEDSKQQHQGNSAKLSTNKENITVYISLKDVTKWLSFTTEHGGVPAAGRFVKDEDEREAMWEQQHELASQKTYSLCSELGVLFLKVRA</sequence>
<comment type="caution">
    <text evidence="1">The sequence shown here is derived from an EMBL/GenBank/DDBJ whole genome shotgun (WGS) entry which is preliminary data.</text>
</comment>
<reference evidence="1" key="1">
    <citation type="submission" date="2020-10" db="EMBL/GenBank/DDBJ databases">
        <authorList>
            <person name="Han B."/>
            <person name="Lu T."/>
            <person name="Zhao Q."/>
            <person name="Huang X."/>
            <person name="Zhao Y."/>
        </authorList>
    </citation>
    <scope>NUCLEOTIDE SEQUENCE</scope>
</reference>
<organism evidence="1 2">
    <name type="scientific">Miscanthus lutarioriparius</name>
    <dbReference type="NCBI Taxonomy" id="422564"/>
    <lineage>
        <taxon>Eukaryota</taxon>
        <taxon>Viridiplantae</taxon>
        <taxon>Streptophyta</taxon>
        <taxon>Embryophyta</taxon>
        <taxon>Tracheophyta</taxon>
        <taxon>Spermatophyta</taxon>
        <taxon>Magnoliopsida</taxon>
        <taxon>Liliopsida</taxon>
        <taxon>Poales</taxon>
        <taxon>Poaceae</taxon>
        <taxon>PACMAD clade</taxon>
        <taxon>Panicoideae</taxon>
        <taxon>Andropogonodae</taxon>
        <taxon>Andropogoneae</taxon>
        <taxon>Saccharinae</taxon>
        <taxon>Miscanthus</taxon>
    </lineage>
</organism>
<gene>
    <name evidence="1" type="ORF">NCGR_LOCUS58816</name>
</gene>
<evidence type="ECO:0000313" key="2">
    <source>
        <dbReference type="Proteomes" id="UP000604825"/>
    </source>
</evidence>
<evidence type="ECO:0000313" key="1">
    <source>
        <dbReference type="EMBL" id="CAD6334718.1"/>
    </source>
</evidence>
<proteinExistence type="predicted"/>
<dbReference type="EMBL" id="CAJGYO010000017">
    <property type="protein sequence ID" value="CAD6334718.1"/>
    <property type="molecule type" value="Genomic_DNA"/>
</dbReference>